<evidence type="ECO:0008006" key="4">
    <source>
        <dbReference type="Google" id="ProtNLM"/>
    </source>
</evidence>
<protein>
    <recommendedName>
        <fullName evidence="4">DUF4412 domain-containing protein</fullName>
    </recommendedName>
</protein>
<dbReference type="RefSeq" id="WP_253474450.1">
    <property type="nucleotide sequence ID" value="NZ_JALJXV010000002.1"/>
</dbReference>
<evidence type="ECO:0000256" key="1">
    <source>
        <dbReference type="SAM" id="SignalP"/>
    </source>
</evidence>
<accession>A0AAE3KAP0</accession>
<dbReference type="Proteomes" id="UP001205843">
    <property type="component" value="Unassembled WGS sequence"/>
</dbReference>
<feature type="chain" id="PRO_5041914907" description="DUF4412 domain-containing protein" evidence="1">
    <location>
        <begin position="24"/>
        <end position="217"/>
    </location>
</feature>
<reference evidence="2" key="1">
    <citation type="submission" date="2022-03" db="EMBL/GenBank/DDBJ databases">
        <title>Genomic Encyclopedia of Type Strains, Phase III (KMG-III): the genomes of soil and plant-associated and newly described type strains.</title>
        <authorList>
            <person name="Whitman W."/>
        </authorList>
    </citation>
    <scope>NUCLEOTIDE SEQUENCE</scope>
    <source>
        <strain evidence="2">ANL 6-2</strain>
    </source>
</reference>
<keyword evidence="3" id="KW-1185">Reference proteome</keyword>
<proteinExistence type="predicted"/>
<name>A0AAE3KAP0_9GAMM</name>
<evidence type="ECO:0000313" key="3">
    <source>
        <dbReference type="Proteomes" id="UP001205843"/>
    </source>
</evidence>
<comment type="caution">
    <text evidence="2">The sequence shown here is derived from an EMBL/GenBank/DDBJ whole genome shotgun (WGS) entry which is preliminary data.</text>
</comment>
<keyword evidence="1" id="KW-0732">Signal</keyword>
<dbReference type="AlphaFoldDB" id="A0AAE3KAP0"/>
<gene>
    <name evidence="2" type="ORF">J2T57_000755</name>
</gene>
<organism evidence="2 3">
    <name type="scientific">Natronocella acetinitrilica</name>
    <dbReference type="NCBI Taxonomy" id="414046"/>
    <lineage>
        <taxon>Bacteria</taxon>
        <taxon>Pseudomonadati</taxon>
        <taxon>Pseudomonadota</taxon>
        <taxon>Gammaproteobacteria</taxon>
        <taxon>Chromatiales</taxon>
        <taxon>Ectothiorhodospiraceae</taxon>
        <taxon>Natronocella</taxon>
    </lineage>
</organism>
<dbReference type="EMBL" id="JALJXV010000002">
    <property type="protein sequence ID" value="MCP1673656.1"/>
    <property type="molecule type" value="Genomic_DNA"/>
</dbReference>
<evidence type="ECO:0000313" key="2">
    <source>
        <dbReference type="EMBL" id="MCP1673656.1"/>
    </source>
</evidence>
<feature type="signal peptide" evidence="1">
    <location>
        <begin position="1"/>
        <end position="23"/>
    </location>
</feature>
<sequence>MRQTTLYACLLVALIAAPAVSHAVSLITIAERDGAMTRTWIDGSRVRVQGSGDSYLLLNTRFERFYAVFPTRRDAMNLAADLPQLPADAPANNNYATSLEHTGSGPRIAGYNTERYRMLGNRRTCGYVYLSRDAMERAAAADYLRTMSEFNQRQRLASRRAGEDLGACEAAQQTAMANYPELGLPMRTVDERGTVQQEVVSIQTRTPVEHGFFDLPR</sequence>